<gene>
    <name evidence="1" type="ORF">Molly1_181</name>
</gene>
<sequence>MKLRTLNLNGYLHETINMSDVFKLAKRLTAAEIYVPKILRGSVPTVKTSSGTRLKTNRNG</sequence>
<organism evidence="1 2">
    <name type="scientific">Maribacter phage Molly_1</name>
    <dbReference type="NCBI Taxonomy" id="2745685"/>
    <lineage>
        <taxon>Viruses</taxon>
        <taxon>Duplodnaviria</taxon>
        <taxon>Heunggongvirae</taxon>
        <taxon>Uroviricota</taxon>
        <taxon>Caudoviricetes</taxon>
        <taxon>Molycolviridae</taxon>
        <taxon>Mollyvirus</taxon>
        <taxon>Mollyvirus molly</taxon>
    </lineage>
</organism>
<protein>
    <submittedName>
        <fullName evidence="1">Uncharacterized protein</fullName>
    </submittedName>
</protein>
<dbReference type="Proteomes" id="UP000693768">
    <property type="component" value="Segment"/>
</dbReference>
<evidence type="ECO:0000313" key="2">
    <source>
        <dbReference type="Proteomes" id="UP000693768"/>
    </source>
</evidence>
<keyword evidence="2" id="KW-1185">Reference proteome</keyword>
<name>A0A8E4UYA6_9CAUD</name>
<evidence type="ECO:0000313" key="1">
    <source>
        <dbReference type="EMBL" id="QQO97479.1"/>
    </source>
</evidence>
<proteinExistence type="predicted"/>
<dbReference type="EMBL" id="MT732451">
    <property type="protein sequence ID" value="QQO97479.1"/>
    <property type="molecule type" value="Genomic_DNA"/>
</dbReference>
<accession>A0A8E4UYA6</accession>
<reference evidence="1" key="1">
    <citation type="submission" date="2020-07" db="EMBL/GenBank/DDBJ databases">
        <title>Highly diverse flavobacterial phages as mortality factor during North Sea spring blooms.</title>
        <authorList>
            <person name="Bartlau N."/>
            <person name="Wichels A."/>
            <person name="Krohne G."/>
            <person name="Adriaenssens E.M."/>
            <person name="Heins A."/>
            <person name="Fuchs B.M."/>
            <person name="Amann R."/>
            <person name="Moraru C."/>
        </authorList>
    </citation>
    <scope>NUCLEOTIDE SEQUENCE</scope>
</reference>